<protein>
    <submittedName>
        <fullName evidence="2">Uncharacterized protein</fullName>
    </submittedName>
</protein>
<evidence type="ECO:0000256" key="1">
    <source>
        <dbReference type="SAM" id="MobiDB-lite"/>
    </source>
</evidence>
<organism evidence="2">
    <name type="scientific">Arcella intermedia</name>
    <dbReference type="NCBI Taxonomy" id="1963864"/>
    <lineage>
        <taxon>Eukaryota</taxon>
        <taxon>Amoebozoa</taxon>
        <taxon>Tubulinea</taxon>
        <taxon>Elardia</taxon>
        <taxon>Arcellinida</taxon>
        <taxon>Sphaerothecina</taxon>
        <taxon>Arcellidae</taxon>
        <taxon>Arcella</taxon>
    </lineage>
</organism>
<accession>A0A6B2LHM0</accession>
<feature type="region of interest" description="Disordered" evidence="1">
    <location>
        <begin position="132"/>
        <end position="190"/>
    </location>
</feature>
<feature type="compositionally biased region" description="Acidic residues" evidence="1">
    <location>
        <begin position="136"/>
        <end position="149"/>
    </location>
</feature>
<evidence type="ECO:0000313" key="2">
    <source>
        <dbReference type="EMBL" id="NDV36228.1"/>
    </source>
</evidence>
<feature type="compositionally biased region" description="Pro residues" evidence="1">
    <location>
        <begin position="167"/>
        <end position="178"/>
    </location>
</feature>
<feature type="compositionally biased region" description="Low complexity" evidence="1">
    <location>
        <begin position="179"/>
        <end position="190"/>
    </location>
</feature>
<dbReference type="EMBL" id="GIBP01007259">
    <property type="protein sequence ID" value="NDV36228.1"/>
    <property type="molecule type" value="Transcribed_RNA"/>
</dbReference>
<dbReference type="AlphaFoldDB" id="A0A6B2LHM0"/>
<dbReference type="Gene3D" id="2.130.10.30">
    <property type="entry name" value="Regulator of chromosome condensation 1/beta-lactamase-inhibitor protein II"/>
    <property type="match status" value="1"/>
</dbReference>
<dbReference type="InterPro" id="IPR009091">
    <property type="entry name" value="RCC1/BLIP-II"/>
</dbReference>
<proteinExistence type="predicted"/>
<sequence length="190" mass="21161">MGHGNDEGIDEPKRVEYFYENKLRAVAIGCGGYIYWDGGFTIVLVEDNRLFYCGRLGNDKNQLVPTQVIIPDRLILSISAGEDWAGIVTCRNLTGEDIKEEEEVPEEENEQDRDYVELGQLISNAMRGEILFDDVSVPDEADAEGEEGEVSPIPDQEAEPTEQIQPTPTPLPQEPSPTPNQTNPTQPQNE</sequence>
<name>A0A6B2LHM0_9EUKA</name>
<dbReference type="SUPFAM" id="SSF50985">
    <property type="entry name" value="RCC1/BLIP-II"/>
    <property type="match status" value="1"/>
</dbReference>
<reference evidence="2" key="1">
    <citation type="journal article" date="2020" name="J. Eukaryot. Microbiol.">
        <title>De novo Sequencing, Assembly and Annotation of the Transcriptome for the Free-Living Testate Amoeba Arcella intermedia.</title>
        <authorList>
            <person name="Ribeiro G.M."/>
            <person name="Porfirio-Sousa A.L."/>
            <person name="Maurer-Alcala X.X."/>
            <person name="Katz L.A."/>
            <person name="Lahr D.J.G."/>
        </authorList>
    </citation>
    <scope>NUCLEOTIDE SEQUENCE</scope>
</reference>